<protein>
    <submittedName>
        <fullName evidence="2">Uncharacterized protein</fullName>
    </submittedName>
</protein>
<feature type="transmembrane region" description="Helical" evidence="1">
    <location>
        <begin position="171"/>
        <end position="191"/>
    </location>
</feature>
<organism evidence="2">
    <name type="scientific">marine sediment metagenome</name>
    <dbReference type="NCBI Taxonomy" id="412755"/>
    <lineage>
        <taxon>unclassified sequences</taxon>
        <taxon>metagenomes</taxon>
        <taxon>ecological metagenomes</taxon>
    </lineage>
</organism>
<sequence>MVRITIRIKWNGTQEKILDIINKINYFNSIQKSPKKVLNKINALNLKDQIMNNGSYCDDVCEIIIIFLNGSGRVMEMIIECFGKRENDINYAIKQRDKIIGFLDEKKIKKVKLLKKNKIIKKIDFEELKVNFSEFERVHINSIPAFSVFITTIGLLGNFLYHFFIFSPYTVVSLIVFLLTLILDFGIWLYYNKLGGRNFAYIPS</sequence>
<dbReference type="AlphaFoldDB" id="A0A0F9Q8P3"/>
<keyword evidence="1" id="KW-1133">Transmembrane helix</keyword>
<comment type="caution">
    <text evidence="2">The sequence shown here is derived from an EMBL/GenBank/DDBJ whole genome shotgun (WGS) entry which is preliminary data.</text>
</comment>
<proteinExistence type="predicted"/>
<dbReference type="EMBL" id="LAZR01002178">
    <property type="protein sequence ID" value="KKN33437.1"/>
    <property type="molecule type" value="Genomic_DNA"/>
</dbReference>
<accession>A0A0F9Q8P3</accession>
<name>A0A0F9Q8P3_9ZZZZ</name>
<keyword evidence="1" id="KW-0812">Transmembrane</keyword>
<feature type="transmembrane region" description="Helical" evidence="1">
    <location>
        <begin position="143"/>
        <end position="165"/>
    </location>
</feature>
<keyword evidence="1" id="KW-0472">Membrane</keyword>
<gene>
    <name evidence="2" type="ORF">LCGC14_0803690</name>
</gene>
<evidence type="ECO:0000313" key="2">
    <source>
        <dbReference type="EMBL" id="KKN33437.1"/>
    </source>
</evidence>
<reference evidence="2" key="1">
    <citation type="journal article" date="2015" name="Nature">
        <title>Complex archaea that bridge the gap between prokaryotes and eukaryotes.</title>
        <authorList>
            <person name="Spang A."/>
            <person name="Saw J.H."/>
            <person name="Jorgensen S.L."/>
            <person name="Zaremba-Niedzwiedzka K."/>
            <person name="Martijn J."/>
            <person name="Lind A.E."/>
            <person name="van Eijk R."/>
            <person name="Schleper C."/>
            <person name="Guy L."/>
            <person name="Ettema T.J."/>
        </authorList>
    </citation>
    <scope>NUCLEOTIDE SEQUENCE</scope>
</reference>
<evidence type="ECO:0000256" key="1">
    <source>
        <dbReference type="SAM" id="Phobius"/>
    </source>
</evidence>